<sequence length="207" mass="22898">MVHVIDHPLAKVRLSRMRNIETDSRDFRLNLVELSQFMTYPATKDFETVEMKVKTPCGIATGYKLKDNVTLVPILRAGLGMVDGFKSMLPGAAIGFIGLYRNEQTLEAIEYYCKMPENIANSNVIVLDPMLATANSTIKAVNIIKAKYKPKSIRVVNIIAAPEGIKAFTKAHPDVDVFVSQIDEKLNEHGYIVPGLGDAGDRIFGTK</sequence>
<evidence type="ECO:0000256" key="8">
    <source>
        <dbReference type="ARBA" id="ARBA00022842"/>
    </source>
</evidence>
<keyword evidence="7 15" id="KW-0547">Nucleotide-binding</keyword>
<evidence type="ECO:0000313" key="18">
    <source>
        <dbReference type="Proteomes" id="UP000030066"/>
    </source>
</evidence>
<dbReference type="UniPathway" id="UPA00574">
    <property type="reaction ID" value="UER00636"/>
</dbReference>
<comment type="cofactor">
    <cofactor evidence="15">
        <name>Mg(2+)</name>
        <dbReference type="ChEBI" id="CHEBI:18420"/>
    </cofactor>
    <text evidence="15">Binds 1 Mg(2+) ion per subunit. The magnesium is bound as Mg-PRPP.</text>
</comment>
<comment type="pathway">
    <text evidence="1 15">Pyrimidine metabolism; UMP biosynthesis via salvage pathway; UMP from uracil: step 1/1.</text>
</comment>
<dbReference type="NCBIfam" id="TIGR01091">
    <property type="entry name" value="upp"/>
    <property type="match status" value="1"/>
</dbReference>
<evidence type="ECO:0000256" key="10">
    <source>
        <dbReference type="ARBA" id="ARBA00031082"/>
    </source>
</evidence>
<dbReference type="SUPFAM" id="SSF53271">
    <property type="entry name" value="PRTase-like"/>
    <property type="match status" value="1"/>
</dbReference>
<dbReference type="CDD" id="cd06223">
    <property type="entry name" value="PRTases_typeI"/>
    <property type="match status" value="1"/>
</dbReference>
<dbReference type="KEGG" id="mgj:MGM1_3050"/>
<dbReference type="GO" id="GO:0004845">
    <property type="term" value="F:uracil phosphoribosyltransferase activity"/>
    <property type="evidence" value="ECO:0007669"/>
    <property type="project" value="UniProtKB-UniRule"/>
</dbReference>
<keyword evidence="5 15" id="KW-0328">Glycosyltransferase</keyword>
<evidence type="ECO:0000256" key="2">
    <source>
        <dbReference type="ARBA" id="ARBA00009516"/>
    </source>
</evidence>
<proteinExistence type="inferred from homology"/>
<dbReference type="GO" id="GO:0006223">
    <property type="term" value="P:uracil salvage"/>
    <property type="evidence" value="ECO:0007669"/>
    <property type="project" value="InterPro"/>
</dbReference>
<feature type="binding site" evidence="15">
    <location>
        <position position="101"/>
    </location>
    <ligand>
        <name>5-phospho-alpha-D-ribose 1-diphosphate</name>
        <dbReference type="ChEBI" id="CHEBI:58017"/>
    </ligand>
</feature>
<comment type="activity regulation">
    <text evidence="15">Allosterically activated by GTP.</text>
</comment>
<evidence type="ECO:0000256" key="14">
    <source>
        <dbReference type="ARBA" id="ARBA00079807"/>
    </source>
</evidence>
<feature type="binding site" evidence="15">
    <location>
        <position position="192"/>
    </location>
    <ligand>
        <name>uracil</name>
        <dbReference type="ChEBI" id="CHEBI:17568"/>
    </ligand>
</feature>
<dbReference type="InterPro" id="IPR034332">
    <property type="entry name" value="Upp_B"/>
</dbReference>
<dbReference type="InterPro" id="IPR050054">
    <property type="entry name" value="UPRTase/APRTase"/>
</dbReference>
<dbReference type="STRING" id="1318617.MGM1_3050"/>
<dbReference type="HOGENOM" id="CLU_067096_2_3_14"/>
<feature type="binding site" evidence="15">
    <location>
        <position position="76"/>
    </location>
    <ligand>
        <name>5-phospho-alpha-D-ribose 1-diphosphate</name>
        <dbReference type="ChEBI" id="CHEBI:58017"/>
    </ligand>
</feature>
<dbReference type="PANTHER" id="PTHR32315">
    <property type="entry name" value="ADENINE PHOSPHORIBOSYLTRANSFERASE"/>
    <property type="match status" value="1"/>
</dbReference>
<evidence type="ECO:0000256" key="12">
    <source>
        <dbReference type="ARBA" id="ARBA00056901"/>
    </source>
</evidence>
<dbReference type="GO" id="GO:0005737">
    <property type="term" value="C:cytoplasm"/>
    <property type="evidence" value="ECO:0007669"/>
    <property type="project" value="UniProtKB-ARBA"/>
</dbReference>
<comment type="similarity">
    <text evidence="2 15">Belongs to the UPRTase family.</text>
</comment>
<evidence type="ECO:0000256" key="4">
    <source>
        <dbReference type="ARBA" id="ARBA00022533"/>
    </source>
</evidence>
<evidence type="ECO:0000256" key="15">
    <source>
        <dbReference type="HAMAP-Rule" id="MF_01218"/>
    </source>
</evidence>
<dbReference type="HAMAP" id="MF_01218_B">
    <property type="entry name" value="Upp_B"/>
    <property type="match status" value="1"/>
</dbReference>
<dbReference type="InterPro" id="IPR000836">
    <property type="entry name" value="PRTase_dom"/>
</dbReference>
<evidence type="ECO:0000256" key="7">
    <source>
        <dbReference type="ARBA" id="ARBA00022741"/>
    </source>
</evidence>
<evidence type="ECO:0000256" key="9">
    <source>
        <dbReference type="ARBA" id="ARBA00023134"/>
    </source>
</evidence>
<dbReference type="NCBIfam" id="NF001097">
    <property type="entry name" value="PRK00129.1"/>
    <property type="match status" value="1"/>
</dbReference>
<keyword evidence="9 15" id="KW-0342">GTP-binding</keyword>
<dbReference type="EC" id="2.4.2.9" evidence="3 15"/>
<evidence type="ECO:0000256" key="6">
    <source>
        <dbReference type="ARBA" id="ARBA00022679"/>
    </source>
</evidence>
<dbReference type="InterPro" id="IPR005765">
    <property type="entry name" value="UPRT"/>
</dbReference>
<dbReference type="InterPro" id="IPR029057">
    <property type="entry name" value="PRTase-like"/>
</dbReference>
<evidence type="ECO:0000259" key="16">
    <source>
        <dbReference type="Pfam" id="PF14681"/>
    </source>
</evidence>
<dbReference type="EMBL" id="CP007711">
    <property type="protein sequence ID" value="AIV03678.1"/>
    <property type="molecule type" value="Genomic_DNA"/>
</dbReference>
<feature type="binding site" evidence="15">
    <location>
        <begin position="128"/>
        <end position="136"/>
    </location>
    <ligand>
        <name>5-phospho-alpha-D-ribose 1-diphosphate</name>
        <dbReference type="ChEBI" id="CHEBI:58017"/>
    </ligand>
</feature>
<comment type="function">
    <text evidence="12 15">Catalyzes the conversion of uracil and 5-phospho-alpha-D-ribose 1-diphosphate (PRPP) to UMP and diphosphate.</text>
</comment>
<dbReference type="GO" id="GO:0005525">
    <property type="term" value="F:GTP binding"/>
    <property type="evidence" value="ECO:0007669"/>
    <property type="project" value="UniProtKB-KW"/>
</dbReference>
<feature type="binding site" evidence="15">
    <location>
        <position position="198"/>
    </location>
    <ligand>
        <name>5-phospho-alpha-D-ribose 1-diphosphate</name>
        <dbReference type="ChEBI" id="CHEBI:58017"/>
    </ligand>
</feature>
<keyword evidence="6 15" id="KW-0808">Transferase</keyword>
<feature type="binding site" evidence="15">
    <location>
        <begin position="197"/>
        <end position="199"/>
    </location>
    <ligand>
        <name>uracil</name>
        <dbReference type="ChEBI" id="CHEBI:17568"/>
    </ligand>
</feature>
<name>A0A097SSW2_9BACT</name>
<comment type="catalytic activity">
    <reaction evidence="11 15">
        <text>UMP + diphosphate = 5-phospho-alpha-D-ribose 1-diphosphate + uracil</text>
        <dbReference type="Rhea" id="RHEA:13017"/>
        <dbReference type="ChEBI" id="CHEBI:17568"/>
        <dbReference type="ChEBI" id="CHEBI:33019"/>
        <dbReference type="ChEBI" id="CHEBI:57865"/>
        <dbReference type="ChEBI" id="CHEBI:58017"/>
        <dbReference type="EC" id="2.4.2.9"/>
    </reaction>
</comment>
<dbReference type="PANTHER" id="PTHR32315:SF4">
    <property type="entry name" value="URACIL PHOSPHORIBOSYLTRANSFERASE, CHLOROPLASTIC"/>
    <property type="match status" value="1"/>
</dbReference>
<dbReference type="FunFam" id="3.40.50.2020:FF:000003">
    <property type="entry name" value="Uracil phosphoribosyltransferase"/>
    <property type="match status" value="1"/>
</dbReference>
<dbReference type="eggNOG" id="COG0035">
    <property type="taxonomic scope" value="Bacteria"/>
</dbReference>
<protein>
    <recommendedName>
        <fullName evidence="13 15">Uracil phosphoribosyltransferase</fullName>
        <ecNumber evidence="3 15">2.4.2.9</ecNumber>
    </recommendedName>
    <alternativeName>
        <fullName evidence="10 15">UMP pyrophosphorylase</fullName>
    </alternativeName>
    <alternativeName>
        <fullName evidence="14 15">UPRTase</fullName>
    </alternativeName>
</protein>
<dbReference type="Gene3D" id="3.40.50.2020">
    <property type="match status" value="1"/>
</dbReference>
<evidence type="ECO:0000256" key="13">
    <source>
        <dbReference type="ARBA" id="ARBA00072146"/>
    </source>
</evidence>
<reference evidence="17 18" key="1">
    <citation type="journal article" date="2014" name="PLoS ONE">
        <title>An emerging Mycoplasma associated with trichomoniasis, vaginal infection and disease.</title>
        <authorList>
            <consortium name="Vaginal Microbiome Consortium"/>
            <person name="Fettweis J.M."/>
            <person name="Serrano M.G."/>
            <person name="Huang B."/>
            <person name="Brooks J.P."/>
            <person name="Glascock A.L."/>
            <person name="Sheth N.U."/>
            <person name="Strauss J.F.III."/>
            <person name="Jefferson K.K."/>
            <person name="Buck G.A."/>
        </authorList>
    </citation>
    <scope>NUCLEOTIDE SEQUENCE [LARGE SCALE GENOMIC DNA]</scope>
    <source>
        <strain evidence="17 18">VCU_M1</strain>
    </source>
</reference>
<keyword evidence="8 15" id="KW-0460">Magnesium</keyword>
<dbReference type="GO" id="GO:0044206">
    <property type="term" value="P:UMP salvage"/>
    <property type="evidence" value="ECO:0007669"/>
    <property type="project" value="UniProtKB-UniRule"/>
</dbReference>
<evidence type="ECO:0000313" key="17">
    <source>
        <dbReference type="EMBL" id="AIV03678.1"/>
    </source>
</evidence>
<evidence type="ECO:0000256" key="11">
    <source>
        <dbReference type="ARBA" id="ARBA00052919"/>
    </source>
</evidence>
<gene>
    <name evidence="15 17" type="primary">upp</name>
    <name evidence="17" type="ORF">MGM1_3050</name>
</gene>
<keyword evidence="18" id="KW-1185">Reference proteome</keyword>
<organism evidence="17 18">
    <name type="scientific">Candidatus Malacoplasma girerdii</name>
    <dbReference type="NCBI Taxonomy" id="1318617"/>
    <lineage>
        <taxon>Bacteria</taxon>
        <taxon>Bacillati</taxon>
        <taxon>Mycoplasmatota</taxon>
        <taxon>Mycoplasmoidales</taxon>
        <taxon>Mycoplasmoidaceae</taxon>
        <taxon>Malacoplasma</taxon>
    </lineage>
</organism>
<dbReference type="GO" id="GO:0000287">
    <property type="term" value="F:magnesium ion binding"/>
    <property type="evidence" value="ECO:0007669"/>
    <property type="project" value="UniProtKB-UniRule"/>
</dbReference>
<evidence type="ECO:0000256" key="1">
    <source>
        <dbReference type="ARBA" id="ARBA00005180"/>
    </source>
</evidence>
<evidence type="ECO:0000256" key="3">
    <source>
        <dbReference type="ARBA" id="ARBA00011894"/>
    </source>
</evidence>
<dbReference type="Proteomes" id="UP000030066">
    <property type="component" value="Chromosome"/>
</dbReference>
<feature type="domain" description="Phosphoribosyltransferase" evidence="16">
    <location>
        <begin position="4"/>
        <end position="206"/>
    </location>
</feature>
<dbReference type="AlphaFoldDB" id="A0A097SSW2"/>
<accession>A0A097SSW2</accession>
<evidence type="ECO:0000256" key="5">
    <source>
        <dbReference type="ARBA" id="ARBA00022676"/>
    </source>
</evidence>
<keyword evidence="4 15" id="KW-0021">Allosteric enzyme</keyword>
<dbReference type="Pfam" id="PF14681">
    <property type="entry name" value="UPRTase"/>
    <property type="match status" value="1"/>
</dbReference>